<evidence type="ECO:0000313" key="2">
    <source>
        <dbReference type="EMBL" id="MPC31022.1"/>
    </source>
</evidence>
<proteinExistence type="predicted"/>
<dbReference type="PANTHER" id="PTHR19871">
    <property type="entry name" value="BETA TRANSDUCIN-RELATED PROTEIN"/>
    <property type="match status" value="1"/>
</dbReference>
<dbReference type="InterPro" id="IPR027417">
    <property type="entry name" value="P-loop_NTPase"/>
</dbReference>
<reference evidence="2 3" key="1">
    <citation type="submission" date="2019-05" db="EMBL/GenBank/DDBJ databases">
        <title>Another draft genome of Portunus trituberculatus and its Hox gene families provides insights of decapod evolution.</title>
        <authorList>
            <person name="Jeong J.-H."/>
            <person name="Song I."/>
            <person name="Kim S."/>
            <person name="Choi T."/>
            <person name="Kim D."/>
            <person name="Ryu S."/>
            <person name="Kim W."/>
        </authorList>
    </citation>
    <scope>NUCLEOTIDE SEQUENCE [LARGE SCALE GENOMIC DNA]</scope>
    <source>
        <tissue evidence="2">Muscle</tissue>
    </source>
</reference>
<evidence type="ECO:0000256" key="1">
    <source>
        <dbReference type="SAM" id="MobiDB-lite"/>
    </source>
</evidence>
<name>A0A5B7EA88_PORTR</name>
<evidence type="ECO:0000313" key="3">
    <source>
        <dbReference type="Proteomes" id="UP000324222"/>
    </source>
</evidence>
<keyword evidence="3" id="KW-1185">Reference proteome</keyword>
<comment type="caution">
    <text evidence="2">The sequence shown here is derived from an EMBL/GenBank/DDBJ whole genome shotgun (WGS) entry which is preliminary data.</text>
</comment>
<dbReference type="OrthoDB" id="2325716at2759"/>
<feature type="region of interest" description="Disordered" evidence="1">
    <location>
        <begin position="36"/>
        <end position="57"/>
    </location>
</feature>
<dbReference type="PANTHER" id="PTHR19871:SF14">
    <property type="entry name" value="DUF4062 DOMAIN-CONTAINING PROTEIN"/>
    <property type="match status" value="1"/>
</dbReference>
<organism evidence="2 3">
    <name type="scientific">Portunus trituberculatus</name>
    <name type="common">Swimming crab</name>
    <name type="synonym">Neptunus trituberculatus</name>
    <dbReference type="NCBI Taxonomy" id="210409"/>
    <lineage>
        <taxon>Eukaryota</taxon>
        <taxon>Metazoa</taxon>
        <taxon>Ecdysozoa</taxon>
        <taxon>Arthropoda</taxon>
        <taxon>Crustacea</taxon>
        <taxon>Multicrustacea</taxon>
        <taxon>Malacostraca</taxon>
        <taxon>Eumalacostraca</taxon>
        <taxon>Eucarida</taxon>
        <taxon>Decapoda</taxon>
        <taxon>Pleocyemata</taxon>
        <taxon>Brachyura</taxon>
        <taxon>Eubrachyura</taxon>
        <taxon>Portunoidea</taxon>
        <taxon>Portunidae</taxon>
        <taxon>Portuninae</taxon>
        <taxon>Portunus</taxon>
    </lineage>
</organism>
<dbReference type="SUPFAM" id="SSF52540">
    <property type="entry name" value="P-loop containing nucleoside triphosphate hydrolases"/>
    <property type="match status" value="1"/>
</dbReference>
<gene>
    <name evidence="2" type="primary">NWD2_0</name>
    <name evidence="2" type="ORF">E2C01_024296</name>
</gene>
<sequence length="337" mass="37783">MLVAPRYSVHLQAERTRGYLETFLVKGQVMGGARENIKKAGSSRDEQHKAKSVKEGRSCGPAFLDTLTLSQTPGFQEPTLVRLLQARPAIVLVQIKQQQQHPGMKHREDCQIVTEREVIKGILAVKNTKNHALALVRYINNINLQNLRRAANFIDIVNRQIDGEAMKLLSDLRDVRLPARIESTNYDRYTVEWIGREGLAKETHGEYLQQFCTDFYKGMTKLIDRAMRKEDSSAQGQIITEILQHLHACKNSVTVFYGREEEVKKVEHYIKGPSVNPLLLHGAGGCGKTSLLAKCASSCVEWLSHTKPILVIRFVGTSPESTALTPLLTSICHQVCA</sequence>
<dbReference type="Proteomes" id="UP000324222">
    <property type="component" value="Unassembled WGS sequence"/>
</dbReference>
<protein>
    <submittedName>
        <fullName evidence="2">NACHT and WD repeat domain-containing protein 2</fullName>
    </submittedName>
</protein>
<dbReference type="AlphaFoldDB" id="A0A5B7EA88"/>
<dbReference type="Gene3D" id="3.40.50.300">
    <property type="entry name" value="P-loop containing nucleotide triphosphate hydrolases"/>
    <property type="match status" value="1"/>
</dbReference>
<accession>A0A5B7EA88</accession>
<dbReference type="EMBL" id="VSRR010002352">
    <property type="protein sequence ID" value="MPC31022.1"/>
    <property type="molecule type" value="Genomic_DNA"/>
</dbReference>
<dbReference type="InterPro" id="IPR052752">
    <property type="entry name" value="NACHT-WD_repeat"/>
</dbReference>